<dbReference type="GO" id="GO:0000155">
    <property type="term" value="F:phosphorelay sensor kinase activity"/>
    <property type="evidence" value="ECO:0007669"/>
    <property type="project" value="InterPro"/>
</dbReference>
<dbReference type="EMBL" id="FQWD01000007">
    <property type="protein sequence ID" value="SHH19533.1"/>
    <property type="molecule type" value="Genomic_DNA"/>
</dbReference>
<organism evidence="5 6">
    <name type="scientific">Marisediminitalea aggregata</name>
    <dbReference type="NCBI Taxonomy" id="634436"/>
    <lineage>
        <taxon>Bacteria</taxon>
        <taxon>Pseudomonadati</taxon>
        <taxon>Pseudomonadota</taxon>
        <taxon>Gammaproteobacteria</taxon>
        <taxon>Alteromonadales</taxon>
        <taxon>Alteromonadaceae</taxon>
        <taxon>Marisediminitalea</taxon>
    </lineage>
</organism>
<dbReference type="InterPro" id="IPR036097">
    <property type="entry name" value="HisK_dim/P_sf"/>
</dbReference>
<protein>
    <recommendedName>
        <fullName evidence="2">histidine kinase</fullName>
        <ecNumber evidence="2">2.7.13.3</ecNumber>
    </recommendedName>
</protein>
<dbReference type="InterPro" id="IPR004358">
    <property type="entry name" value="Sig_transdc_His_kin-like_C"/>
</dbReference>
<evidence type="ECO:0000256" key="1">
    <source>
        <dbReference type="ARBA" id="ARBA00000085"/>
    </source>
</evidence>
<evidence type="ECO:0000256" key="2">
    <source>
        <dbReference type="ARBA" id="ARBA00012438"/>
    </source>
</evidence>
<keyword evidence="5" id="KW-0808">Transferase</keyword>
<dbReference type="AlphaFoldDB" id="A0A1M5R172"/>
<name>A0A1M5R172_9ALTE</name>
<dbReference type="PRINTS" id="PR00344">
    <property type="entry name" value="BCTRLSENSOR"/>
</dbReference>
<evidence type="ECO:0000256" key="3">
    <source>
        <dbReference type="ARBA" id="ARBA00022553"/>
    </source>
</evidence>
<keyword evidence="5" id="KW-0418">Kinase</keyword>
<dbReference type="RefSeq" id="WP_073324934.1">
    <property type="nucleotide sequence ID" value="NZ_FQWD01000007.1"/>
</dbReference>
<keyword evidence="3" id="KW-0597">Phosphoprotein</keyword>
<dbReference type="EC" id="2.7.13.3" evidence="2"/>
<dbReference type="InterPro" id="IPR005467">
    <property type="entry name" value="His_kinase_dom"/>
</dbReference>
<evidence type="ECO:0000313" key="5">
    <source>
        <dbReference type="EMBL" id="SHH19533.1"/>
    </source>
</evidence>
<dbReference type="SMART" id="SM00388">
    <property type="entry name" value="HisKA"/>
    <property type="match status" value="1"/>
</dbReference>
<reference evidence="6" key="1">
    <citation type="submission" date="2016-11" db="EMBL/GenBank/DDBJ databases">
        <authorList>
            <person name="Varghese N."/>
            <person name="Submissions S."/>
        </authorList>
    </citation>
    <scope>NUCLEOTIDE SEQUENCE [LARGE SCALE GENOMIC DNA]</scope>
    <source>
        <strain evidence="6">CGMCC 1.8995</strain>
    </source>
</reference>
<dbReference type="Pfam" id="PF02518">
    <property type="entry name" value="HATPase_c"/>
    <property type="match status" value="1"/>
</dbReference>
<dbReference type="STRING" id="634436.SAMN05216361_3986"/>
<comment type="catalytic activity">
    <reaction evidence="1">
        <text>ATP + protein L-histidine = ADP + protein N-phospho-L-histidine.</text>
        <dbReference type="EC" id="2.7.13.3"/>
    </reaction>
</comment>
<accession>A0A1M5R172</accession>
<dbReference type="InterPro" id="IPR003661">
    <property type="entry name" value="HisK_dim/P_dom"/>
</dbReference>
<dbReference type="Gene3D" id="3.30.565.10">
    <property type="entry name" value="Histidine kinase-like ATPase, C-terminal domain"/>
    <property type="match status" value="1"/>
</dbReference>
<gene>
    <name evidence="5" type="ORF">SAMN05216361_3986</name>
</gene>
<dbReference type="SUPFAM" id="SSF55874">
    <property type="entry name" value="ATPase domain of HSP90 chaperone/DNA topoisomerase II/histidine kinase"/>
    <property type="match status" value="1"/>
</dbReference>
<proteinExistence type="predicted"/>
<dbReference type="SUPFAM" id="SSF47384">
    <property type="entry name" value="Homodimeric domain of signal transducing histidine kinase"/>
    <property type="match status" value="1"/>
</dbReference>
<evidence type="ECO:0000313" key="6">
    <source>
        <dbReference type="Proteomes" id="UP000184520"/>
    </source>
</evidence>
<dbReference type="PROSITE" id="PS50109">
    <property type="entry name" value="HIS_KIN"/>
    <property type="match status" value="1"/>
</dbReference>
<dbReference type="OrthoDB" id="9772100at2"/>
<keyword evidence="6" id="KW-1185">Reference proteome</keyword>
<dbReference type="SUPFAM" id="SSF55781">
    <property type="entry name" value="GAF domain-like"/>
    <property type="match status" value="1"/>
</dbReference>
<dbReference type="InterPro" id="IPR003594">
    <property type="entry name" value="HATPase_dom"/>
</dbReference>
<dbReference type="PANTHER" id="PTHR43065">
    <property type="entry name" value="SENSOR HISTIDINE KINASE"/>
    <property type="match status" value="1"/>
</dbReference>
<dbReference type="CDD" id="cd00082">
    <property type="entry name" value="HisKA"/>
    <property type="match status" value="1"/>
</dbReference>
<evidence type="ECO:0000259" key="4">
    <source>
        <dbReference type="PROSITE" id="PS50109"/>
    </source>
</evidence>
<dbReference type="Proteomes" id="UP000184520">
    <property type="component" value="Unassembled WGS sequence"/>
</dbReference>
<dbReference type="PANTHER" id="PTHR43065:SF42">
    <property type="entry name" value="TWO-COMPONENT SENSOR PPRA"/>
    <property type="match status" value="1"/>
</dbReference>
<dbReference type="InterPro" id="IPR036890">
    <property type="entry name" value="HATPase_C_sf"/>
</dbReference>
<dbReference type="Gene3D" id="1.10.287.130">
    <property type="match status" value="1"/>
</dbReference>
<sequence length="451" mass="50091">MTDIERLHETIQQLSYENAQLSRFKKINRLMLEGLDAILCSENHDEVFARLFDVISNILPCDQILIAQHDVQQSTVVPVCRRHDKGESGPLRFCDLTNFFDHTVNLSNVNLVPDWQSQIGKWLPEAKSVLIHPINTAQAEYIWLISECQIGAFSKQYEEVFVSFSAFVANTLSQFEKRSLMSEKEALLAERARIERSMIHQEKMAALGQLAAGVAHELNNPLGFINSNLSSLHDYVSRIEQFARQASSATSALESQFKSADLDYILTDTVDLVDESLDGMRRATDIIQNLKAFSHPDDKTTKSLDFLAVIRQALTIVRTQAKNIVDIYFDTDLESATVNANANQLAQVIINIVTNAIQAVNQGSGQINIAVTEDSAHIECRIKDNGTGIDEKVQASIFDPFFTTKAVGLGTGLGLSISRAIIEQYSGELLLESTGPTGTCFLIRLPLINEA</sequence>
<dbReference type="SMART" id="SM00387">
    <property type="entry name" value="HATPase_c"/>
    <property type="match status" value="1"/>
</dbReference>
<feature type="domain" description="Histidine kinase" evidence="4">
    <location>
        <begin position="213"/>
        <end position="449"/>
    </location>
</feature>